<evidence type="ECO:0000256" key="11">
    <source>
        <dbReference type="ARBA" id="ARBA00023170"/>
    </source>
</evidence>
<dbReference type="SMART" id="SM00082">
    <property type="entry name" value="LRRCT"/>
    <property type="match status" value="1"/>
</dbReference>
<reference evidence="17" key="1">
    <citation type="submission" date="2025-08" db="UniProtKB">
        <authorList>
            <consortium name="Ensembl"/>
        </authorList>
    </citation>
    <scope>IDENTIFICATION</scope>
</reference>
<organism evidence="17 18">
    <name type="scientific">Labrus bergylta</name>
    <name type="common">ballan wrasse</name>
    <dbReference type="NCBI Taxonomy" id="56723"/>
    <lineage>
        <taxon>Eukaryota</taxon>
        <taxon>Metazoa</taxon>
        <taxon>Chordata</taxon>
        <taxon>Craniata</taxon>
        <taxon>Vertebrata</taxon>
        <taxon>Euteleostomi</taxon>
        <taxon>Actinopterygii</taxon>
        <taxon>Neopterygii</taxon>
        <taxon>Teleostei</taxon>
        <taxon>Neoteleostei</taxon>
        <taxon>Acanthomorphata</taxon>
        <taxon>Eupercaria</taxon>
        <taxon>Labriformes</taxon>
        <taxon>Labridae</taxon>
        <taxon>Labrus</taxon>
    </lineage>
</organism>
<comment type="similarity">
    <text evidence="2">Belongs to the Toll-like receptor family.</text>
</comment>
<feature type="region of interest" description="Disordered" evidence="14">
    <location>
        <begin position="957"/>
        <end position="979"/>
    </location>
</feature>
<dbReference type="Gene3D" id="3.40.50.10140">
    <property type="entry name" value="Toll/interleukin-1 receptor homology (TIR) domain"/>
    <property type="match status" value="1"/>
</dbReference>
<dbReference type="InterPro" id="IPR003591">
    <property type="entry name" value="Leu-rich_rpt_typical-subtyp"/>
</dbReference>
<dbReference type="Gene3D" id="3.80.10.10">
    <property type="entry name" value="Ribonuclease Inhibitor"/>
    <property type="match status" value="3"/>
</dbReference>
<feature type="transmembrane region" description="Helical" evidence="15">
    <location>
        <begin position="784"/>
        <end position="801"/>
    </location>
</feature>
<dbReference type="InterPro" id="IPR000157">
    <property type="entry name" value="TIR_dom"/>
</dbReference>
<dbReference type="InterPro" id="IPR035897">
    <property type="entry name" value="Toll_tir_struct_dom_sf"/>
</dbReference>
<dbReference type="STRING" id="56723.ENSLBEP00000037983"/>
<keyword evidence="7" id="KW-0677">Repeat</keyword>
<dbReference type="GO" id="GO:0006954">
    <property type="term" value="P:inflammatory response"/>
    <property type="evidence" value="ECO:0007669"/>
    <property type="project" value="UniProtKB-KW"/>
</dbReference>
<sequence length="979" mass="112401">MNCLSPKISCSLFRKSKKLSSAGLKLKINMLHHLTSFSFLLSVLLHLNPSLAYSLKNCAVAHSPYVWDISVVCADRDLTSIPDDIPENATFLDLNTNQILTVNRTDLRGLSKLLYLSMEYNSMSHIDDRAFEDLVHLRDLLLGSNTLTIVTEDMFQGLFRLENLSLEKNLIQYISPKAFQPLTSLQKVNLCYNRLHQLIEIVPILQLPNLRELVAGMNRFSSFETDDLPFNKSSLKILWFNGNPLRKFSVTKDVFPYLEFLDLSKCVPGFEWDVKENNFLRSLKGLYLSGTEVSFEMYRTIFQSAFAVEYIWLSSIKEWLNIGLIKFVCQMPSLTRLNLTLNNIYTLNATLLQPCSQITELVLSSNAMTNLSEKSLRPLNRLEELYLDNNFLHRVPVAVRGLSKLIVLDLSFNDIGELGCFDFLNLTSLLNLFLQNNHILVLRGCAFQDLKELIHLNVESNYISTLHDTFTVSLPKLLIFNMDMNEIQGLRKGDFKGLPSLLDLSLQSVMICFVENGTFYGLHHLKTLALSAYTVNRDIFRGMPNLKYLTLDFPVLGNSLSHHFNKDPPFIHLPFLTSLTIYNSNKKSIVISPNLLCGLRYLEEFAAVTFFTETPHADTFTYTPRLTSLQITNSHVTNLKPELLQPLTNLQALDLPKNKLRSLNFLTRANLSALSWLNLGDNELTMINETILQSLPALTYLDLSGNPLTCDCLSIGFIEWVKNNNQTQVVNAYQYDCYFPPSKQGTKLLDFDVQSCKMELNFLCFISSACLVVLTLITSFMYHFLRWQIVYACCLFLAFLYDSRNRRKGVPHLYDAFISYNVNDEAWVYSEMLPALEGEQGWRLCLQHRDIQPGKLIIENIMDAIYSSRKTICVISRNYLQSEWCSKEFQMASFRLFDEQKDVLILLFLEEIPAQQLSPYYRMRKLVKKRTYLSWPKAGQHTGVFWQSVRRALETEDAPEEDSNLLTAEPPGEQHLRTL</sequence>
<evidence type="ECO:0000256" key="3">
    <source>
        <dbReference type="ARBA" id="ARBA00022588"/>
    </source>
</evidence>
<evidence type="ECO:0000256" key="8">
    <source>
        <dbReference type="ARBA" id="ARBA00022859"/>
    </source>
</evidence>
<evidence type="ECO:0000256" key="10">
    <source>
        <dbReference type="ARBA" id="ARBA00023136"/>
    </source>
</evidence>
<dbReference type="GeneTree" id="ENSGT00940000163999"/>
<dbReference type="PROSITE" id="PS51450">
    <property type="entry name" value="LRR"/>
    <property type="match status" value="1"/>
</dbReference>
<dbReference type="SUPFAM" id="SSF52058">
    <property type="entry name" value="L domain-like"/>
    <property type="match status" value="3"/>
</dbReference>
<keyword evidence="6" id="KW-0732">Signal</keyword>
<dbReference type="Proteomes" id="UP000261660">
    <property type="component" value="Unplaced"/>
</dbReference>
<dbReference type="InParanoid" id="A0A3Q3H2S0"/>
<evidence type="ECO:0000256" key="4">
    <source>
        <dbReference type="ARBA" id="ARBA00022614"/>
    </source>
</evidence>
<keyword evidence="5 15" id="KW-0812">Transmembrane</keyword>
<evidence type="ECO:0000256" key="2">
    <source>
        <dbReference type="ARBA" id="ARBA00009634"/>
    </source>
</evidence>
<keyword evidence="18" id="KW-1185">Reference proteome</keyword>
<dbReference type="InterPro" id="IPR032675">
    <property type="entry name" value="LRR_dom_sf"/>
</dbReference>
<keyword evidence="8" id="KW-0391">Immunity</keyword>
<evidence type="ECO:0000313" key="18">
    <source>
        <dbReference type="Proteomes" id="UP000261660"/>
    </source>
</evidence>
<evidence type="ECO:0000256" key="13">
    <source>
        <dbReference type="ARBA" id="ARBA00023198"/>
    </source>
</evidence>
<dbReference type="SMART" id="SM00255">
    <property type="entry name" value="TIR"/>
    <property type="match status" value="1"/>
</dbReference>
<evidence type="ECO:0000256" key="6">
    <source>
        <dbReference type="ARBA" id="ARBA00022729"/>
    </source>
</evidence>
<dbReference type="SUPFAM" id="SSF52200">
    <property type="entry name" value="Toll/Interleukin receptor TIR domain"/>
    <property type="match status" value="1"/>
</dbReference>
<comment type="subcellular location">
    <subcellularLocation>
        <location evidence="1">Membrane</location>
        <topology evidence="1">Single-pass type I membrane protein</topology>
    </subcellularLocation>
</comment>
<evidence type="ECO:0000256" key="7">
    <source>
        <dbReference type="ARBA" id="ARBA00022737"/>
    </source>
</evidence>
<accession>A0A3Q3H2S0</accession>
<evidence type="ECO:0000313" key="17">
    <source>
        <dbReference type="Ensembl" id="ENSLBEP00000037983.1"/>
    </source>
</evidence>
<keyword evidence="12" id="KW-0325">Glycoprotein</keyword>
<evidence type="ECO:0000256" key="14">
    <source>
        <dbReference type="SAM" id="MobiDB-lite"/>
    </source>
</evidence>
<dbReference type="FunFam" id="3.80.10.10:FF:000770">
    <property type="entry name" value="Uncharacterized protein"/>
    <property type="match status" value="1"/>
</dbReference>
<dbReference type="SMART" id="SM00369">
    <property type="entry name" value="LRR_TYP"/>
    <property type="match status" value="15"/>
</dbReference>
<feature type="domain" description="TIR" evidence="16">
    <location>
        <begin position="812"/>
        <end position="953"/>
    </location>
</feature>
<dbReference type="PANTHER" id="PTHR24365:SF522">
    <property type="entry name" value="LOW QUALITY PROTEIN: TOLL-LIKE RECEPTOR 13-RELATED"/>
    <property type="match status" value="1"/>
</dbReference>
<dbReference type="Pfam" id="PF01582">
    <property type="entry name" value="TIR"/>
    <property type="match status" value="1"/>
</dbReference>
<dbReference type="InterPro" id="IPR000483">
    <property type="entry name" value="Cys-rich_flank_reg_C"/>
</dbReference>
<dbReference type="Pfam" id="PF13855">
    <property type="entry name" value="LRR_8"/>
    <property type="match status" value="4"/>
</dbReference>
<dbReference type="AlphaFoldDB" id="A0A3Q3H2S0"/>
<keyword evidence="9 15" id="KW-1133">Transmembrane helix</keyword>
<evidence type="ECO:0000256" key="15">
    <source>
        <dbReference type="SAM" id="Phobius"/>
    </source>
</evidence>
<dbReference type="InterPro" id="IPR001611">
    <property type="entry name" value="Leu-rich_rpt"/>
</dbReference>
<evidence type="ECO:0000256" key="1">
    <source>
        <dbReference type="ARBA" id="ARBA00004479"/>
    </source>
</evidence>
<keyword evidence="11" id="KW-0675">Receptor</keyword>
<evidence type="ECO:0000259" key="16">
    <source>
        <dbReference type="PROSITE" id="PS50104"/>
    </source>
</evidence>
<evidence type="ECO:0000256" key="5">
    <source>
        <dbReference type="ARBA" id="ARBA00022692"/>
    </source>
</evidence>
<dbReference type="GO" id="GO:0038023">
    <property type="term" value="F:signaling receptor activity"/>
    <property type="evidence" value="ECO:0007669"/>
    <property type="project" value="TreeGrafter"/>
</dbReference>
<dbReference type="Ensembl" id="ENSLBET00000039547.1">
    <property type="protein sequence ID" value="ENSLBEP00000037983.1"/>
    <property type="gene ID" value="ENSLBEG00000028317.1"/>
</dbReference>
<proteinExistence type="inferred from homology"/>
<keyword evidence="10 15" id="KW-0472">Membrane</keyword>
<protein>
    <submittedName>
        <fullName evidence="17">Uncharacterized LOC110002071</fullName>
    </submittedName>
</protein>
<dbReference type="PANTHER" id="PTHR24365">
    <property type="entry name" value="TOLL-LIKE RECEPTOR"/>
    <property type="match status" value="1"/>
</dbReference>
<keyword evidence="4" id="KW-0433">Leucine-rich repeat</keyword>
<dbReference type="GO" id="GO:0045087">
    <property type="term" value="P:innate immune response"/>
    <property type="evidence" value="ECO:0007669"/>
    <property type="project" value="UniProtKB-KW"/>
</dbReference>
<dbReference type="FunFam" id="3.40.50.10140:FF:000001">
    <property type="entry name" value="Toll-like receptor 2"/>
    <property type="match status" value="1"/>
</dbReference>
<dbReference type="PROSITE" id="PS50104">
    <property type="entry name" value="TIR"/>
    <property type="match status" value="1"/>
</dbReference>
<reference evidence="17" key="2">
    <citation type="submission" date="2025-09" db="UniProtKB">
        <authorList>
            <consortium name="Ensembl"/>
        </authorList>
    </citation>
    <scope>IDENTIFICATION</scope>
</reference>
<keyword evidence="3" id="KW-0399">Innate immunity</keyword>
<keyword evidence="13" id="KW-0395">Inflammatory response</keyword>
<dbReference type="GO" id="GO:0005886">
    <property type="term" value="C:plasma membrane"/>
    <property type="evidence" value="ECO:0007669"/>
    <property type="project" value="TreeGrafter"/>
</dbReference>
<dbReference type="GO" id="GO:0002224">
    <property type="term" value="P:toll-like receptor signaling pathway"/>
    <property type="evidence" value="ECO:0007669"/>
    <property type="project" value="TreeGrafter"/>
</dbReference>
<name>A0A3Q3H2S0_9LABR</name>
<evidence type="ECO:0000256" key="9">
    <source>
        <dbReference type="ARBA" id="ARBA00022989"/>
    </source>
</evidence>
<evidence type="ECO:0000256" key="12">
    <source>
        <dbReference type="ARBA" id="ARBA00023180"/>
    </source>
</evidence>